<feature type="region of interest" description="Disordered" evidence="7">
    <location>
        <begin position="388"/>
        <end position="411"/>
    </location>
</feature>
<feature type="transmembrane region" description="Helical" evidence="8">
    <location>
        <begin position="199"/>
        <end position="220"/>
    </location>
</feature>
<feature type="compositionally biased region" description="Basic and acidic residues" evidence="7">
    <location>
        <begin position="388"/>
        <end position="399"/>
    </location>
</feature>
<feature type="transmembrane region" description="Helical" evidence="8">
    <location>
        <begin position="81"/>
        <end position="102"/>
    </location>
</feature>
<evidence type="ECO:0000256" key="7">
    <source>
        <dbReference type="SAM" id="MobiDB-lite"/>
    </source>
</evidence>
<feature type="transmembrane region" description="Helical" evidence="8">
    <location>
        <begin position="311"/>
        <end position="330"/>
    </location>
</feature>
<keyword evidence="4" id="KW-0378">Hydrolase</keyword>
<dbReference type="Proteomes" id="UP000536179">
    <property type="component" value="Unassembled WGS sequence"/>
</dbReference>
<keyword evidence="3" id="KW-0479">Metal-binding</keyword>
<keyword evidence="8" id="KW-0812">Transmembrane</keyword>
<feature type="domain" description="Peptidase M48" evidence="9">
    <location>
        <begin position="264"/>
        <end position="457"/>
    </location>
</feature>
<keyword evidence="8" id="KW-0472">Membrane</keyword>
<feature type="transmembrane region" description="Helical" evidence="8">
    <location>
        <begin position="34"/>
        <end position="55"/>
    </location>
</feature>
<keyword evidence="8" id="KW-1133">Transmembrane helix</keyword>
<sequence length="474" mass="52219">MRKLLTLYIFLLVIVSLLCGSSPAVPDPSSRAVLATVLMVSGWVLLAHVAGRLLARQVVRGSLSYGEAVDFLRMQMETFRWFALPITLLCHYGFSLAAWLRIQPLLDESMALQAVGLLAPGMTLLVATWSAEYWFAAIIGIQEKSMKKYVGSMFQMMRSGPAWLILPTLLFLGLGDIAGKIQMLYFADSTLAEGETYETWIWGMIAAGVVLVAVALPYMVRWIAKTESVGTEQQAELETWLRRCGISTHRYFGMQTARWNTGGRMLNAMVAGIVRPGRLLLLSDRLLDELPRGQRMMVVMHELAHVKRFHVPVRMAAILPAWFVSSWSSALLIDHQWLDASMGAAIGGALGLITTVVVLGTVSHLSELDADATACRLAVRACDASRDARRSKGHAKGESDAADEAASTGNHDLPMTRELAAELMADALVRVTADHPSSRKFSWLHPSLETRVGRLRRISRPLPDLRSDSHTLAI</sequence>
<feature type="transmembrane region" description="Helical" evidence="8">
    <location>
        <begin position="162"/>
        <end position="187"/>
    </location>
</feature>
<protein>
    <submittedName>
        <fullName evidence="10">Zn-dependent protease with chaperone function</fullName>
    </submittedName>
</protein>
<name>A0A7W5E098_9BACT</name>
<evidence type="ECO:0000256" key="5">
    <source>
        <dbReference type="ARBA" id="ARBA00022833"/>
    </source>
</evidence>
<dbReference type="Pfam" id="PF01435">
    <property type="entry name" value="Peptidase_M48"/>
    <property type="match status" value="1"/>
</dbReference>
<evidence type="ECO:0000313" key="10">
    <source>
        <dbReference type="EMBL" id="MBB3207313.1"/>
    </source>
</evidence>
<evidence type="ECO:0000256" key="1">
    <source>
        <dbReference type="ARBA" id="ARBA00001947"/>
    </source>
</evidence>
<organism evidence="10 11">
    <name type="scientific">Aporhodopirellula rubra</name>
    <dbReference type="NCBI Taxonomy" id="980271"/>
    <lineage>
        <taxon>Bacteria</taxon>
        <taxon>Pseudomonadati</taxon>
        <taxon>Planctomycetota</taxon>
        <taxon>Planctomycetia</taxon>
        <taxon>Pirellulales</taxon>
        <taxon>Pirellulaceae</taxon>
        <taxon>Aporhodopirellula</taxon>
    </lineage>
</organism>
<dbReference type="InterPro" id="IPR001915">
    <property type="entry name" value="Peptidase_M48"/>
</dbReference>
<comment type="cofactor">
    <cofactor evidence="1">
        <name>Zn(2+)</name>
        <dbReference type="ChEBI" id="CHEBI:29105"/>
    </cofactor>
</comment>
<gene>
    <name evidence="10" type="ORF">FHS27_003134</name>
</gene>
<dbReference type="AlphaFoldDB" id="A0A7W5E098"/>
<keyword evidence="11" id="KW-1185">Reference proteome</keyword>
<dbReference type="GO" id="GO:0004222">
    <property type="term" value="F:metalloendopeptidase activity"/>
    <property type="evidence" value="ECO:0007669"/>
    <property type="project" value="InterPro"/>
</dbReference>
<feature type="transmembrane region" description="Helical" evidence="8">
    <location>
        <begin position="342"/>
        <end position="362"/>
    </location>
</feature>
<dbReference type="GO" id="GO:0006508">
    <property type="term" value="P:proteolysis"/>
    <property type="evidence" value="ECO:0007669"/>
    <property type="project" value="UniProtKB-KW"/>
</dbReference>
<dbReference type="GO" id="GO:0046872">
    <property type="term" value="F:metal ion binding"/>
    <property type="evidence" value="ECO:0007669"/>
    <property type="project" value="UniProtKB-KW"/>
</dbReference>
<keyword evidence="2 10" id="KW-0645">Protease</keyword>
<evidence type="ECO:0000256" key="4">
    <source>
        <dbReference type="ARBA" id="ARBA00022801"/>
    </source>
</evidence>
<comment type="caution">
    <text evidence="10">The sequence shown here is derived from an EMBL/GenBank/DDBJ whole genome shotgun (WGS) entry which is preliminary data.</text>
</comment>
<evidence type="ECO:0000256" key="3">
    <source>
        <dbReference type="ARBA" id="ARBA00022723"/>
    </source>
</evidence>
<feature type="transmembrane region" description="Helical" evidence="8">
    <location>
        <begin position="122"/>
        <end position="141"/>
    </location>
</feature>
<evidence type="ECO:0000256" key="2">
    <source>
        <dbReference type="ARBA" id="ARBA00022670"/>
    </source>
</evidence>
<evidence type="ECO:0000313" key="11">
    <source>
        <dbReference type="Proteomes" id="UP000536179"/>
    </source>
</evidence>
<keyword evidence="5" id="KW-0862">Zinc</keyword>
<evidence type="ECO:0000256" key="8">
    <source>
        <dbReference type="SAM" id="Phobius"/>
    </source>
</evidence>
<dbReference type="Gene3D" id="3.30.2010.10">
    <property type="entry name" value="Metalloproteases ('zincins'), catalytic domain"/>
    <property type="match status" value="1"/>
</dbReference>
<keyword evidence="6" id="KW-0482">Metalloprotease</keyword>
<reference evidence="10 11" key="1">
    <citation type="submission" date="2020-08" db="EMBL/GenBank/DDBJ databases">
        <title>Genomic Encyclopedia of Type Strains, Phase III (KMG-III): the genomes of soil and plant-associated and newly described type strains.</title>
        <authorList>
            <person name="Whitman W."/>
        </authorList>
    </citation>
    <scope>NUCLEOTIDE SEQUENCE [LARGE SCALE GENOMIC DNA]</scope>
    <source>
        <strain evidence="10 11">CECT 8075</strain>
    </source>
</reference>
<evidence type="ECO:0000256" key="6">
    <source>
        <dbReference type="ARBA" id="ARBA00023049"/>
    </source>
</evidence>
<accession>A0A7W5E098</accession>
<dbReference type="EMBL" id="JACHXU010000010">
    <property type="protein sequence ID" value="MBB3207313.1"/>
    <property type="molecule type" value="Genomic_DNA"/>
</dbReference>
<proteinExistence type="predicted"/>
<evidence type="ECO:0000259" key="9">
    <source>
        <dbReference type="Pfam" id="PF01435"/>
    </source>
</evidence>